<evidence type="ECO:0008006" key="4">
    <source>
        <dbReference type="Google" id="ProtNLM"/>
    </source>
</evidence>
<keyword evidence="3" id="KW-1185">Reference proteome</keyword>
<gene>
    <name evidence="2" type="ORF">ARMSODRAFT_102879</name>
</gene>
<feature type="signal peptide" evidence="1">
    <location>
        <begin position="1"/>
        <end position="23"/>
    </location>
</feature>
<dbReference type="AlphaFoldDB" id="A0A2H3AV13"/>
<proteinExistence type="predicted"/>
<evidence type="ECO:0000313" key="3">
    <source>
        <dbReference type="Proteomes" id="UP000218334"/>
    </source>
</evidence>
<reference evidence="3" key="1">
    <citation type="journal article" date="2017" name="Nat. Ecol. Evol.">
        <title>Genome expansion and lineage-specific genetic innovations in the forest pathogenic fungi Armillaria.</title>
        <authorList>
            <person name="Sipos G."/>
            <person name="Prasanna A.N."/>
            <person name="Walter M.C."/>
            <person name="O'Connor E."/>
            <person name="Balint B."/>
            <person name="Krizsan K."/>
            <person name="Kiss B."/>
            <person name="Hess J."/>
            <person name="Varga T."/>
            <person name="Slot J."/>
            <person name="Riley R."/>
            <person name="Boka B."/>
            <person name="Rigling D."/>
            <person name="Barry K."/>
            <person name="Lee J."/>
            <person name="Mihaltcheva S."/>
            <person name="LaButti K."/>
            <person name="Lipzen A."/>
            <person name="Waldron R."/>
            <person name="Moloney N.M."/>
            <person name="Sperisen C."/>
            <person name="Kredics L."/>
            <person name="Vagvoelgyi C."/>
            <person name="Patrignani A."/>
            <person name="Fitzpatrick D."/>
            <person name="Nagy I."/>
            <person name="Doyle S."/>
            <person name="Anderson J.B."/>
            <person name="Grigoriev I.V."/>
            <person name="Gueldener U."/>
            <person name="Muensterkoetter M."/>
            <person name="Nagy L.G."/>
        </authorList>
    </citation>
    <scope>NUCLEOTIDE SEQUENCE [LARGE SCALE GENOMIC DNA]</scope>
    <source>
        <strain evidence="3">28-4</strain>
    </source>
</reference>
<evidence type="ECO:0000313" key="2">
    <source>
        <dbReference type="EMBL" id="PBK58732.1"/>
    </source>
</evidence>
<dbReference type="EMBL" id="KZ293526">
    <property type="protein sequence ID" value="PBK58732.1"/>
    <property type="molecule type" value="Genomic_DNA"/>
</dbReference>
<name>A0A2H3AV13_9AGAR</name>
<accession>A0A2H3AV13</accession>
<dbReference type="Proteomes" id="UP000218334">
    <property type="component" value="Unassembled WGS sequence"/>
</dbReference>
<sequence>MGPSSAADAALFLEMVCCNVVLARCLRFCCFHGPKFYCSCCRAFSWMAACLTQCLRFVGSIP</sequence>
<protein>
    <recommendedName>
        <fullName evidence="4">Secreted protein</fullName>
    </recommendedName>
</protein>
<keyword evidence="1" id="KW-0732">Signal</keyword>
<organism evidence="2 3">
    <name type="scientific">Armillaria solidipes</name>
    <dbReference type="NCBI Taxonomy" id="1076256"/>
    <lineage>
        <taxon>Eukaryota</taxon>
        <taxon>Fungi</taxon>
        <taxon>Dikarya</taxon>
        <taxon>Basidiomycota</taxon>
        <taxon>Agaricomycotina</taxon>
        <taxon>Agaricomycetes</taxon>
        <taxon>Agaricomycetidae</taxon>
        <taxon>Agaricales</taxon>
        <taxon>Marasmiineae</taxon>
        <taxon>Physalacriaceae</taxon>
        <taxon>Armillaria</taxon>
    </lineage>
</organism>
<feature type="chain" id="PRO_5013783026" description="Secreted protein" evidence="1">
    <location>
        <begin position="24"/>
        <end position="62"/>
    </location>
</feature>
<evidence type="ECO:0000256" key="1">
    <source>
        <dbReference type="SAM" id="SignalP"/>
    </source>
</evidence>